<keyword evidence="3" id="KW-1185">Reference proteome</keyword>
<dbReference type="AlphaFoldDB" id="A0A1E3B1W7"/>
<evidence type="ECO:0000313" key="2">
    <source>
        <dbReference type="EMBL" id="ODM14909.1"/>
    </source>
</evidence>
<accession>A0A1E3B1W7</accession>
<comment type="caution">
    <text evidence="2">The sequence shown here is derived from an EMBL/GenBank/DDBJ whole genome shotgun (WGS) entry which is preliminary data.</text>
</comment>
<dbReference type="EMBL" id="JXNT01000020">
    <property type="protein sequence ID" value="ODM14909.1"/>
    <property type="molecule type" value="Genomic_DNA"/>
</dbReference>
<dbReference type="VEuPathDB" id="FungiDB:SI65_09661"/>
<feature type="compositionally biased region" description="Polar residues" evidence="1">
    <location>
        <begin position="44"/>
        <end position="58"/>
    </location>
</feature>
<reference evidence="2 3" key="1">
    <citation type="journal article" date="2016" name="BMC Genomics">
        <title>Comparative genomic and transcriptomic analyses of the Fuzhuan brick tea-fermentation fungus Aspergillus cristatus.</title>
        <authorList>
            <person name="Ge Y."/>
            <person name="Wang Y."/>
            <person name="Liu Y."/>
            <person name="Tan Y."/>
            <person name="Ren X."/>
            <person name="Zhang X."/>
            <person name="Hyde K.D."/>
            <person name="Liu Y."/>
            <person name="Liu Z."/>
        </authorList>
    </citation>
    <scope>NUCLEOTIDE SEQUENCE [LARGE SCALE GENOMIC DNA]</scope>
    <source>
        <strain evidence="2 3">GZAAS20.1005</strain>
    </source>
</reference>
<name>A0A1E3B1W7_ASPCR</name>
<evidence type="ECO:0000313" key="3">
    <source>
        <dbReference type="Proteomes" id="UP000094569"/>
    </source>
</evidence>
<protein>
    <submittedName>
        <fullName evidence="2">Uncharacterized protein</fullName>
    </submittedName>
</protein>
<dbReference type="Proteomes" id="UP000094569">
    <property type="component" value="Unassembled WGS sequence"/>
</dbReference>
<sequence>MATPTKQALQGSGAGWGYETHCCRGAPTRTTFRRAQSYQGSVTIPGQYQCSSTPSAPTANGGKGPKR</sequence>
<organism evidence="2 3">
    <name type="scientific">Aspergillus cristatus</name>
    <name type="common">Chinese Fuzhuan brick tea-fermentation fungus</name>
    <name type="synonym">Eurotium cristatum</name>
    <dbReference type="NCBI Taxonomy" id="573508"/>
    <lineage>
        <taxon>Eukaryota</taxon>
        <taxon>Fungi</taxon>
        <taxon>Dikarya</taxon>
        <taxon>Ascomycota</taxon>
        <taxon>Pezizomycotina</taxon>
        <taxon>Eurotiomycetes</taxon>
        <taxon>Eurotiomycetidae</taxon>
        <taxon>Eurotiales</taxon>
        <taxon>Aspergillaceae</taxon>
        <taxon>Aspergillus</taxon>
        <taxon>Aspergillus subgen. Aspergillus</taxon>
    </lineage>
</organism>
<gene>
    <name evidence="2" type="ORF">SI65_09661</name>
</gene>
<proteinExistence type="predicted"/>
<evidence type="ECO:0000256" key="1">
    <source>
        <dbReference type="SAM" id="MobiDB-lite"/>
    </source>
</evidence>
<feature type="region of interest" description="Disordered" evidence="1">
    <location>
        <begin position="44"/>
        <end position="67"/>
    </location>
</feature>